<evidence type="ECO:0000259" key="1">
    <source>
        <dbReference type="SMART" id="SM01126"/>
    </source>
</evidence>
<reference evidence="2 3" key="1">
    <citation type="submission" date="2015-07" db="EMBL/GenBank/DDBJ databases">
        <title>The genome of Pseudoloma neurophilia, a relevant intracellular parasite of the zebrafish.</title>
        <authorList>
            <person name="Ndikumana S."/>
            <person name="Pelin A."/>
            <person name="Sanders J."/>
            <person name="Corradi N."/>
        </authorList>
    </citation>
    <scope>NUCLEOTIDE SEQUENCE [LARGE SCALE GENOMIC DNA]</scope>
    <source>
        <strain evidence="2 3">MK1</strain>
    </source>
</reference>
<dbReference type="NCBIfam" id="NF033547">
    <property type="entry name" value="transpos_IS1595"/>
    <property type="match status" value="1"/>
</dbReference>
<dbReference type="InterPro" id="IPR024445">
    <property type="entry name" value="Tnp_ISXO2-like"/>
</dbReference>
<sequence>HFERNPVKLGGPGVIIQCDETMLNHKIKAHRGRIPTQQVWAFVIVDTGFTPARGYAEIVPDRTATTLLSIINRVVRPGSVIYTDEWAAYRTIGDNHNYEHRTICHKNKFVDYETGVHTQHVESYNNKINKALKTANGCDNDRKKEFLNYFVFNDLFKSNIFDAYLKLCSFERIE</sequence>
<dbReference type="InterPro" id="IPR053164">
    <property type="entry name" value="IS1016-like_transposase"/>
</dbReference>
<organism evidence="2 3">
    <name type="scientific">Pseudoloma neurophilia</name>
    <dbReference type="NCBI Taxonomy" id="146866"/>
    <lineage>
        <taxon>Eukaryota</taxon>
        <taxon>Fungi</taxon>
        <taxon>Fungi incertae sedis</taxon>
        <taxon>Microsporidia</taxon>
        <taxon>Pseudoloma</taxon>
    </lineage>
</organism>
<dbReference type="AlphaFoldDB" id="A0A0R0LWV1"/>
<dbReference type="Proteomes" id="UP000051530">
    <property type="component" value="Unassembled WGS sequence"/>
</dbReference>
<gene>
    <name evidence="2" type="ORF">M153_6840001</name>
</gene>
<proteinExistence type="predicted"/>
<comment type="caution">
    <text evidence="2">The sequence shown here is derived from an EMBL/GenBank/DDBJ whole genome shotgun (WGS) entry which is preliminary data.</text>
</comment>
<dbReference type="PANTHER" id="PTHR47163:SF2">
    <property type="entry name" value="SI:DKEY-17M8.2"/>
    <property type="match status" value="1"/>
</dbReference>
<protein>
    <submittedName>
        <fullName evidence="2">Transposable element</fullName>
    </submittedName>
</protein>
<evidence type="ECO:0000313" key="2">
    <source>
        <dbReference type="EMBL" id="KRH93656.1"/>
    </source>
</evidence>
<dbReference type="VEuPathDB" id="MicrosporidiaDB:M153_6840001"/>
<dbReference type="EMBL" id="LGUB01000259">
    <property type="protein sequence ID" value="KRH93656.1"/>
    <property type="molecule type" value="Genomic_DNA"/>
</dbReference>
<dbReference type="OrthoDB" id="2192452at2759"/>
<evidence type="ECO:0000313" key="3">
    <source>
        <dbReference type="Proteomes" id="UP000051530"/>
    </source>
</evidence>
<keyword evidence="3" id="KW-1185">Reference proteome</keyword>
<accession>A0A0R0LWV1</accession>
<name>A0A0R0LWV1_9MICR</name>
<feature type="non-terminal residue" evidence="2">
    <location>
        <position position="1"/>
    </location>
</feature>
<dbReference type="Pfam" id="PF12762">
    <property type="entry name" value="DDE_Tnp_IS1595"/>
    <property type="match status" value="1"/>
</dbReference>
<feature type="domain" description="ISXO2-like transposase" evidence="1">
    <location>
        <begin position="8"/>
        <end position="162"/>
    </location>
</feature>
<dbReference type="SMART" id="SM01126">
    <property type="entry name" value="DDE_Tnp_IS1595"/>
    <property type="match status" value="1"/>
</dbReference>
<dbReference type="PANTHER" id="PTHR47163">
    <property type="entry name" value="DDE_TNP_IS1595 DOMAIN-CONTAINING PROTEIN"/>
    <property type="match status" value="1"/>
</dbReference>